<evidence type="ECO:0000256" key="7">
    <source>
        <dbReference type="ARBA" id="ARBA00034808"/>
    </source>
</evidence>
<name>A0A1Y5T1S7_9RHOB</name>
<dbReference type="RefSeq" id="WP_085849715.1">
    <property type="nucleotide sequence ID" value="NZ_FNZV01000010.1"/>
</dbReference>
<feature type="region of interest" description="Disordered" evidence="11">
    <location>
        <begin position="1"/>
        <end position="23"/>
    </location>
</feature>
<sequence length="1132" mass="124758">MIPLDDATRRQISAAKPDSSTWVSANAGSGKTKVLTDRVARLLLAGTPPQHILCLTYTKAAASEMQNRLFKRLGAWAMMPDDTLAAELKSLAPDAALTDEEMRHARTLFARAVETPGGLKIQTIHSFCGALLRRFPLEAGVSPQFKELDERETNGILSEALDELALGDGRDEIDAIAMYIAGQNDIDPLHLAQQIVRKRESFAAKPSSDDIWNWFDLPSGFNEQDILESVFMGNEDHGLISAATAMESSPNKTDVTGATLLRGFIGATPSVELLQAMSAVFLVKTGENQGLSKFGRSHGGLPTKKCTTIEPDALGKLADLMERVAHAIPQLRALQSAKKTAALHRFASAVLQPYTDTKTRLGLLDFDDLVQKARDLLSISSVAQWVLFRLDGGIDHILVDEAQDTSPDQWIVIRLLAEEFTVGAGARPDVARTIFVVGDKKQSIYSFQGAAPDAFDDMKEHFKARLGDAGTALQDIALEHSFRSSPAILTLTDQTFSQTGGHGVGGETHHIAFFDTTPGRVDQWPLVEPEETDPEPDDWENPKDLLAPEHHSLRLAGMIARNVKSMIETGSIPRKGDADTNIEPGDILILVRNRSGLFYPMIRALKKLSLPVAGADQLVLNDELAVKDMTSLLAFLSLQDDDLALAEALKSPLFGWSEQDLYSLAHNRTAVTLWRELRDKQAHWPTTFQILDDLRSTSDFLRPYDLIQRILVRHGGRQKFLARLGNEAEDGLDALLHQALHYESTQPPSLTGFISWLGAEKIKLKRVLDESSNLIRVMTVHGSKGLEAPIVILPDTLREPKEPLDELVDLGPNKTVWKSSKDRNPEQIKQSLTQLKTKNDEEERRLLYVAMTRAENWLIVAGAGKTKKDTECWYKLVEDGMRAADAAEQAFPSGLGKRFSHGNWPERITKEIKTTQTHSQLPNWAQTSAIATPDQAKFISPSDLGGAKALAGGPSARDEETAMRYGSQLHLLLEHLPNHAQESWFDIATSLLSSGELFATLAELDTLLAEVSHVISQTYDWPVFGAHSLAEVPFTGTLPTLNNQSVHGIIDRLIVQGDSIRIVDFKSNEIVPQTPTAVPEGLLRQMGAYYEICKAIYPDKNIEIAILWTRTATLMPLTHDMVMSALRRATTS</sequence>
<reference evidence="14 15" key="1">
    <citation type="submission" date="2017-03" db="EMBL/GenBank/DDBJ databases">
        <authorList>
            <person name="Afonso C.L."/>
            <person name="Miller P.J."/>
            <person name="Scott M.A."/>
            <person name="Spackman E."/>
            <person name="Goraichik I."/>
            <person name="Dimitrov K.M."/>
            <person name="Suarez D.L."/>
            <person name="Swayne D.E."/>
        </authorList>
    </citation>
    <scope>NUCLEOTIDE SEQUENCE [LARGE SCALE GENOMIC DNA]</scope>
    <source>
        <strain evidence="14 15">CECT 7971</strain>
    </source>
</reference>
<keyword evidence="3 10" id="KW-0347">Helicase</keyword>
<dbReference type="PROSITE" id="PS51198">
    <property type="entry name" value="UVRD_HELICASE_ATP_BIND"/>
    <property type="match status" value="1"/>
</dbReference>
<evidence type="ECO:0000256" key="4">
    <source>
        <dbReference type="ARBA" id="ARBA00022840"/>
    </source>
</evidence>
<keyword evidence="2 10" id="KW-0378">Hydrolase</keyword>
<evidence type="ECO:0000256" key="5">
    <source>
        <dbReference type="ARBA" id="ARBA00023235"/>
    </source>
</evidence>
<evidence type="ECO:0000256" key="2">
    <source>
        <dbReference type="ARBA" id="ARBA00022801"/>
    </source>
</evidence>
<dbReference type="PANTHER" id="PTHR11070:SF2">
    <property type="entry name" value="ATP-DEPENDENT DNA HELICASE SRS2"/>
    <property type="match status" value="1"/>
</dbReference>
<dbReference type="SUPFAM" id="SSF52540">
    <property type="entry name" value="P-loop containing nucleoside triphosphate hydrolases"/>
    <property type="match status" value="1"/>
</dbReference>
<comment type="catalytic activity">
    <reaction evidence="9">
        <text>ATP + H2O = ADP + phosphate + H(+)</text>
        <dbReference type="Rhea" id="RHEA:13065"/>
        <dbReference type="ChEBI" id="CHEBI:15377"/>
        <dbReference type="ChEBI" id="CHEBI:15378"/>
        <dbReference type="ChEBI" id="CHEBI:30616"/>
        <dbReference type="ChEBI" id="CHEBI:43474"/>
        <dbReference type="ChEBI" id="CHEBI:456216"/>
        <dbReference type="EC" id="5.6.2.4"/>
    </reaction>
</comment>
<dbReference type="Gene3D" id="3.40.50.300">
    <property type="entry name" value="P-loop containing nucleotide triphosphate hydrolases"/>
    <property type="match status" value="3"/>
</dbReference>
<feature type="binding site" evidence="10">
    <location>
        <begin position="25"/>
        <end position="32"/>
    </location>
    <ligand>
        <name>ATP</name>
        <dbReference type="ChEBI" id="CHEBI:30616"/>
    </ligand>
</feature>
<proteinExistence type="predicted"/>
<dbReference type="InterPro" id="IPR000212">
    <property type="entry name" value="DNA_helicase_UvrD/REP"/>
</dbReference>
<keyword evidence="4 10" id="KW-0067">ATP-binding</keyword>
<dbReference type="Pfam" id="PF12705">
    <property type="entry name" value="PDDEXK_1"/>
    <property type="match status" value="1"/>
</dbReference>
<gene>
    <name evidence="14" type="primary">addA</name>
    <name evidence="14" type="ORF">PAM7971_02589</name>
</gene>
<dbReference type="EMBL" id="FWFW01000008">
    <property type="protein sequence ID" value="SLN51884.1"/>
    <property type="molecule type" value="Genomic_DNA"/>
</dbReference>
<comment type="catalytic activity">
    <reaction evidence="6">
        <text>Couples ATP hydrolysis with the unwinding of duplex DNA by translocating in the 3'-5' direction.</text>
        <dbReference type="EC" id="5.6.2.4"/>
    </reaction>
</comment>
<dbReference type="InterPro" id="IPR027417">
    <property type="entry name" value="P-loop_NTPase"/>
</dbReference>
<dbReference type="PROSITE" id="PS51217">
    <property type="entry name" value="UVRD_HELICASE_CTER"/>
    <property type="match status" value="1"/>
</dbReference>
<evidence type="ECO:0000256" key="8">
    <source>
        <dbReference type="ARBA" id="ARBA00034923"/>
    </source>
</evidence>
<feature type="domain" description="UvrD-like helicase ATP-binding" evidence="12">
    <location>
        <begin position="4"/>
        <end position="485"/>
    </location>
</feature>
<dbReference type="InterPro" id="IPR014017">
    <property type="entry name" value="DNA_helicase_UvrD-like_C"/>
</dbReference>
<dbReference type="InterPro" id="IPR038726">
    <property type="entry name" value="PDDEXK_AddAB-type"/>
</dbReference>
<keyword evidence="1 10" id="KW-0547">Nucleotide-binding</keyword>
<dbReference type="GO" id="GO:0005829">
    <property type="term" value="C:cytosol"/>
    <property type="evidence" value="ECO:0007669"/>
    <property type="project" value="TreeGrafter"/>
</dbReference>
<dbReference type="Pfam" id="PF13361">
    <property type="entry name" value="UvrD_C"/>
    <property type="match status" value="1"/>
</dbReference>
<dbReference type="Proteomes" id="UP000193307">
    <property type="component" value="Unassembled WGS sequence"/>
</dbReference>
<evidence type="ECO:0000256" key="9">
    <source>
        <dbReference type="ARBA" id="ARBA00048988"/>
    </source>
</evidence>
<dbReference type="NCBIfam" id="TIGR02784">
    <property type="entry name" value="addA_alphas"/>
    <property type="match status" value="1"/>
</dbReference>
<evidence type="ECO:0000313" key="14">
    <source>
        <dbReference type="EMBL" id="SLN51884.1"/>
    </source>
</evidence>
<dbReference type="STRING" id="658057.SAMN04488032_11068"/>
<keyword evidence="5" id="KW-0413">Isomerase</keyword>
<dbReference type="AlphaFoldDB" id="A0A1Y5T1S7"/>
<evidence type="ECO:0000259" key="13">
    <source>
        <dbReference type="PROSITE" id="PS51217"/>
    </source>
</evidence>
<feature type="domain" description="UvrD-like helicase C-terminal" evidence="13">
    <location>
        <begin position="511"/>
        <end position="785"/>
    </location>
</feature>
<dbReference type="GO" id="GO:0003677">
    <property type="term" value="F:DNA binding"/>
    <property type="evidence" value="ECO:0007669"/>
    <property type="project" value="InterPro"/>
</dbReference>
<protein>
    <recommendedName>
        <fullName evidence="7">DNA 3'-5' helicase</fullName>
        <ecNumber evidence="7">5.6.2.4</ecNumber>
    </recommendedName>
    <alternativeName>
        <fullName evidence="8">DNA 3'-5' helicase II</fullName>
    </alternativeName>
</protein>
<evidence type="ECO:0000256" key="10">
    <source>
        <dbReference type="PROSITE-ProRule" id="PRU00560"/>
    </source>
</evidence>
<evidence type="ECO:0000256" key="3">
    <source>
        <dbReference type="ARBA" id="ARBA00022806"/>
    </source>
</evidence>
<evidence type="ECO:0000256" key="6">
    <source>
        <dbReference type="ARBA" id="ARBA00034617"/>
    </source>
</evidence>
<dbReference type="GO" id="GO:0043138">
    <property type="term" value="F:3'-5' DNA helicase activity"/>
    <property type="evidence" value="ECO:0007669"/>
    <property type="project" value="UniProtKB-EC"/>
</dbReference>
<dbReference type="InterPro" id="IPR014016">
    <property type="entry name" value="UvrD-like_ATP-bd"/>
</dbReference>
<keyword evidence="15" id="KW-1185">Reference proteome</keyword>
<dbReference type="EC" id="5.6.2.4" evidence="7"/>
<dbReference type="GO" id="GO:0016887">
    <property type="term" value="F:ATP hydrolysis activity"/>
    <property type="evidence" value="ECO:0007669"/>
    <property type="project" value="RHEA"/>
</dbReference>
<evidence type="ECO:0000259" key="12">
    <source>
        <dbReference type="PROSITE" id="PS51198"/>
    </source>
</evidence>
<dbReference type="PANTHER" id="PTHR11070">
    <property type="entry name" value="UVRD / RECB / PCRA DNA HELICASE FAMILY MEMBER"/>
    <property type="match status" value="1"/>
</dbReference>
<dbReference type="GO" id="GO:0005524">
    <property type="term" value="F:ATP binding"/>
    <property type="evidence" value="ECO:0007669"/>
    <property type="project" value="UniProtKB-UniRule"/>
</dbReference>
<dbReference type="InterPro" id="IPR014151">
    <property type="entry name" value="DNA_helicase_AddA"/>
</dbReference>
<dbReference type="OrthoDB" id="9810135at2"/>
<organism evidence="14 15">
    <name type="scientific">Pacificibacter marinus</name>
    <dbReference type="NCBI Taxonomy" id="658057"/>
    <lineage>
        <taxon>Bacteria</taxon>
        <taxon>Pseudomonadati</taxon>
        <taxon>Pseudomonadota</taxon>
        <taxon>Alphaproteobacteria</taxon>
        <taxon>Rhodobacterales</taxon>
        <taxon>Roseobacteraceae</taxon>
        <taxon>Pacificibacter</taxon>
    </lineage>
</organism>
<dbReference type="Pfam" id="PF00580">
    <property type="entry name" value="UvrD-helicase"/>
    <property type="match status" value="1"/>
</dbReference>
<dbReference type="InterPro" id="IPR011335">
    <property type="entry name" value="Restrct_endonuc-II-like"/>
</dbReference>
<evidence type="ECO:0000313" key="15">
    <source>
        <dbReference type="Proteomes" id="UP000193307"/>
    </source>
</evidence>
<accession>A0A1Y5T1S7</accession>
<dbReference type="SUPFAM" id="SSF52980">
    <property type="entry name" value="Restriction endonuclease-like"/>
    <property type="match status" value="1"/>
</dbReference>
<dbReference type="GO" id="GO:0033202">
    <property type="term" value="C:DNA helicase complex"/>
    <property type="evidence" value="ECO:0007669"/>
    <property type="project" value="TreeGrafter"/>
</dbReference>
<dbReference type="GO" id="GO:0000725">
    <property type="term" value="P:recombinational repair"/>
    <property type="evidence" value="ECO:0007669"/>
    <property type="project" value="TreeGrafter"/>
</dbReference>
<dbReference type="Gene3D" id="1.10.486.10">
    <property type="entry name" value="PCRA, domain 4"/>
    <property type="match status" value="1"/>
</dbReference>
<evidence type="ECO:0000256" key="11">
    <source>
        <dbReference type="SAM" id="MobiDB-lite"/>
    </source>
</evidence>
<evidence type="ECO:0000256" key="1">
    <source>
        <dbReference type="ARBA" id="ARBA00022741"/>
    </source>
</evidence>